<evidence type="ECO:0000313" key="2">
    <source>
        <dbReference type="EMBL" id="ADN16610.1"/>
    </source>
</evidence>
<keyword evidence="3" id="KW-1185">Reference proteome</keyword>
<evidence type="ECO:0000256" key="1">
    <source>
        <dbReference type="SAM" id="SignalP"/>
    </source>
</evidence>
<dbReference type="eggNOG" id="COG4461">
    <property type="taxonomic scope" value="Bacteria"/>
</dbReference>
<reference evidence="3" key="1">
    <citation type="journal article" date="2011" name="MBio">
        <title>Novel metabolic attributes of the genus Cyanothece, comprising a group of unicellular nitrogen-fixing Cyanobacteria.</title>
        <authorList>
            <person name="Bandyopadhyay A."/>
            <person name="Elvitigala T."/>
            <person name="Welsh E."/>
            <person name="Stockel J."/>
            <person name="Liberton M."/>
            <person name="Min H."/>
            <person name="Sherman L.A."/>
            <person name="Pakrasi H.B."/>
        </authorList>
    </citation>
    <scope>NUCLEOTIDE SEQUENCE [LARGE SCALE GENOMIC DNA]</scope>
    <source>
        <strain evidence="3">PCC 7822</strain>
    </source>
</reference>
<feature type="chain" id="PRO_5003141274" evidence="1">
    <location>
        <begin position="33"/>
        <end position="142"/>
    </location>
</feature>
<dbReference type="RefSeq" id="WP_013324650.1">
    <property type="nucleotide sequence ID" value="NC_014501.1"/>
</dbReference>
<protein>
    <submittedName>
        <fullName evidence="2">Uncharacterized protein</fullName>
    </submittedName>
</protein>
<dbReference type="Proteomes" id="UP000008206">
    <property type="component" value="Chromosome"/>
</dbReference>
<feature type="signal peptide" evidence="1">
    <location>
        <begin position="1"/>
        <end position="32"/>
    </location>
</feature>
<gene>
    <name evidence="2" type="ordered locus">Cyan7822_4706</name>
</gene>
<dbReference type="AlphaFoldDB" id="E0UEP2"/>
<dbReference type="HOGENOM" id="CLU_124843_0_0_3"/>
<dbReference type="OrthoDB" id="427567at2"/>
<proteinExistence type="predicted"/>
<dbReference type="KEGG" id="cyj:Cyan7822_4706"/>
<keyword evidence="1" id="KW-0732">Signal</keyword>
<evidence type="ECO:0000313" key="3">
    <source>
        <dbReference type="Proteomes" id="UP000008206"/>
    </source>
</evidence>
<dbReference type="STRING" id="497965.Cyan7822_4706"/>
<name>E0UEP2_GLOV7</name>
<accession>E0UEP2</accession>
<organism evidence="2 3">
    <name type="scientific">Gloeothece verrucosa (strain PCC 7822)</name>
    <name type="common">Cyanothece sp. (strain PCC 7822)</name>
    <dbReference type="NCBI Taxonomy" id="497965"/>
    <lineage>
        <taxon>Bacteria</taxon>
        <taxon>Bacillati</taxon>
        <taxon>Cyanobacteriota</taxon>
        <taxon>Cyanophyceae</taxon>
        <taxon>Oscillatoriophycideae</taxon>
        <taxon>Chroococcales</taxon>
        <taxon>Aphanothecaceae</taxon>
        <taxon>Gloeothece</taxon>
        <taxon>Gloeothece verrucosa</taxon>
    </lineage>
</organism>
<dbReference type="EMBL" id="CP002198">
    <property type="protein sequence ID" value="ADN16610.1"/>
    <property type="molecule type" value="Genomic_DNA"/>
</dbReference>
<sequence>MLKLTSFLKVPTIGLTCLATSAGLNFSLVSQAQATGAPSDIGQCSETYITNIGTRLIDGATGEPIVNSGVSLYLNNGILLVSSNSLAEVLASKPNDKVKLCLDSVPQNCSLNDHRGKVYKVINYRTGKEFTLKNSIESCRSL</sequence>